<dbReference type="EMBL" id="BTGU01000008">
    <property type="protein sequence ID" value="GMN38660.1"/>
    <property type="molecule type" value="Genomic_DNA"/>
</dbReference>
<gene>
    <name evidence="1" type="ORF">TIFTF001_007894</name>
</gene>
<name>A0AA87ZSE2_FICCA</name>
<reference evidence="1" key="1">
    <citation type="submission" date="2023-07" db="EMBL/GenBank/DDBJ databases">
        <title>draft genome sequence of fig (Ficus carica).</title>
        <authorList>
            <person name="Takahashi T."/>
            <person name="Nishimura K."/>
        </authorList>
    </citation>
    <scope>NUCLEOTIDE SEQUENCE</scope>
</reference>
<sequence>MRSPDSAPGCRQGWLETQESAIAKPFLVFGFGLFFCHQLSSIFTKLPSSAVLPPPSPSSPPLLLRYAEHLRRPAITLTICL</sequence>
<protein>
    <submittedName>
        <fullName evidence="1">Uncharacterized protein</fullName>
    </submittedName>
</protein>
<evidence type="ECO:0000313" key="2">
    <source>
        <dbReference type="Proteomes" id="UP001187192"/>
    </source>
</evidence>
<proteinExistence type="predicted"/>
<comment type="caution">
    <text evidence="1">The sequence shown here is derived from an EMBL/GenBank/DDBJ whole genome shotgun (WGS) entry which is preliminary data.</text>
</comment>
<dbReference type="AlphaFoldDB" id="A0AA87ZSE2"/>
<keyword evidence="2" id="KW-1185">Reference proteome</keyword>
<evidence type="ECO:0000313" key="1">
    <source>
        <dbReference type="EMBL" id="GMN38660.1"/>
    </source>
</evidence>
<accession>A0AA87ZSE2</accession>
<organism evidence="1 2">
    <name type="scientific">Ficus carica</name>
    <name type="common">Common fig</name>
    <dbReference type="NCBI Taxonomy" id="3494"/>
    <lineage>
        <taxon>Eukaryota</taxon>
        <taxon>Viridiplantae</taxon>
        <taxon>Streptophyta</taxon>
        <taxon>Embryophyta</taxon>
        <taxon>Tracheophyta</taxon>
        <taxon>Spermatophyta</taxon>
        <taxon>Magnoliopsida</taxon>
        <taxon>eudicotyledons</taxon>
        <taxon>Gunneridae</taxon>
        <taxon>Pentapetalae</taxon>
        <taxon>rosids</taxon>
        <taxon>fabids</taxon>
        <taxon>Rosales</taxon>
        <taxon>Moraceae</taxon>
        <taxon>Ficeae</taxon>
        <taxon>Ficus</taxon>
    </lineage>
</organism>
<dbReference type="Proteomes" id="UP001187192">
    <property type="component" value="Unassembled WGS sequence"/>
</dbReference>